<dbReference type="Proteomes" id="UP001157418">
    <property type="component" value="Unassembled WGS sequence"/>
</dbReference>
<accession>A0AAU9P5B8</accession>
<comment type="caution">
    <text evidence="1">The sequence shown here is derived from an EMBL/GenBank/DDBJ whole genome shotgun (WGS) entry which is preliminary data.</text>
</comment>
<organism evidence="1 2">
    <name type="scientific">Lactuca virosa</name>
    <dbReference type="NCBI Taxonomy" id="75947"/>
    <lineage>
        <taxon>Eukaryota</taxon>
        <taxon>Viridiplantae</taxon>
        <taxon>Streptophyta</taxon>
        <taxon>Embryophyta</taxon>
        <taxon>Tracheophyta</taxon>
        <taxon>Spermatophyta</taxon>
        <taxon>Magnoliopsida</taxon>
        <taxon>eudicotyledons</taxon>
        <taxon>Gunneridae</taxon>
        <taxon>Pentapetalae</taxon>
        <taxon>asterids</taxon>
        <taxon>campanulids</taxon>
        <taxon>Asterales</taxon>
        <taxon>Asteraceae</taxon>
        <taxon>Cichorioideae</taxon>
        <taxon>Cichorieae</taxon>
        <taxon>Lactucinae</taxon>
        <taxon>Lactuca</taxon>
    </lineage>
</organism>
<dbReference type="EMBL" id="CAKMRJ010005523">
    <property type="protein sequence ID" value="CAH1445161.1"/>
    <property type="molecule type" value="Genomic_DNA"/>
</dbReference>
<gene>
    <name evidence="1" type="ORF">LVIROSA_LOCUS30943</name>
</gene>
<reference evidence="1 2" key="1">
    <citation type="submission" date="2022-01" db="EMBL/GenBank/DDBJ databases">
        <authorList>
            <person name="Xiong W."/>
            <person name="Schranz E."/>
        </authorList>
    </citation>
    <scope>NUCLEOTIDE SEQUENCE [LARGE SCALE GENOMIC DNA]</scope>
</reference>
<sequence>MGDVSAKIRVIGITSPSVQVSIDCSIVISPSKQSLISKQCGFDGLQSTALLSNQSICFFLILQHRLRIKRLKRTLEQQERHERSTLSRNCRRVCHNLDFQASAEALADGYRWGMD</sequence>
<name>A0AAU9P5B8_9ASTR</name>
<dbReference type="AlphaFoldDB" id="A0AAU9P5B8"/>
<proteinExistence type="predicted"/>
<evidence type="ECO:0000313" key="1">
    <source>
        <dbReference type="EMBL" id="CAH1445161.1"/>
    </source>
</evidence>
<evidence type="ECO:0000313" key="2">
    <source>
        <dbReference type="Proteomes" id="UP001157418"/>
    </source>
</evidence>
<protein>
    <submittedName>
        <fullName evidence="1">Uncharacterized protein</fullName>
    </submittedName>
</protein>
<keyword evidence="2" id="KW-1185">Reference proteome</keyword>